<evidence type="ECO:0000256" key="1">
    <source>
        <dbReference type="SAM" id="SignalP"/>
    </source>
</evidence>
<proteinExistence type="evidence at transcript level"/>
<dbReference type="GO" id="GO:0043176">
    <property type="term" value="F:amine binding"/>
    <property type="evidence" value="ECO:0007669"/>
    <property type="project" value="InterPro"/>
</dbReference>
<dbReference type="PROSITE" id="PS51257">
    <property type="entry name" value="PROKAR_LIPOPROTEIN"/>
    <property type="match status" value="1"/>
</dbReference>
<dbReference type="Pfam" id="PF02098">
    <property type="entry name" value="His_binding"/>
    <property type="match status" value="1"/>
</dbReference>
<dbReference type="Gene3D" id="2.40.128.20">
    <property type="match status" value="1"/>
</dbReference>
<sequence>MKTFFGLLLATLCGFTSCKAAEVCNCHPEGRLDFRPEVLVYRDAWDFLTSSETVYLMYFPATLFLGATRCVISKLSGTPNVFPNVYRRILYLDATKGPQWQSISVTLTMQDKTASESSSSFSIKGFDKYGKFFPVVFVDSKCLIFRILSNINPIDHRTGCAWWVKEKAKDNLLLHCKLIYLLFCGTSHQTVYNKVACDYAYKANKE</sequence>
<keyword evidence="1" id="KW-0732">Signal</keyword>
<dbReference type="InterPro" id="IPR012674">
    <property type="entry name" value="Calycin"/>
</dbReference>
<dbReference type="EMBL" id="GADI01001457">
    <property type="protein sequence ID" value="JAA72351.1"/>
    <property type="molecule type" value="mRNA"/>
</dbReference>
<accession>A0A0K8RML6</accession>
<protein>
    <submittedName>
        <fullName evidence="2">Putative salivary lipocalin</fullName>
    </submittedName>
</protein>
<dbReference type="SUPFAM" id="SSF50814">
    <property type="entry name" value="Lipocalins"/>
    <property type="match status" value="1"/>
</dbReference>
<feature type="chain" id="PRO_5005518372" evidence="1">
    <location>
        <begin position="21"/>
        <end position="206"/>
    </location>
</feature>
<name>A0A0K8RML6_IXORI</name>
<dbReference type="InterPro" id="IPR002970">
    <property type="entry name" value="Tick_his-bd"/>
</dbReference>
<feature type="signal peptide" evidence="1">
    <location>
        <begin position="1"/>
        <end position="20"/>
    </location>
</feature>
<organism evidence="2">
    <name type="scientific">Ixodes ricinus</name>
    <name type="common">Common tick</name>
    <name type="synonym">Acarus ricinus</name>
    <dbReference type="NCBI Taxonomy" id="34613"/>
    <lineage>
        <taxon>Eukaryota</taxon>
        <taxon>Metazoa</taxon>
        <taxon>Ecdysozoa</taxon>
        <taxon>Arthropoda</taxon>
        <taxon>Chelicerata</taxon>
        <taxon>Arachnida</taxon>
        <taxon>Acari</taxon>
        <taxon>Parasitiformes</taxon>
        <taxon>Ixodida</taxon>
        <taxon>Ixodoidea</taxon>
        <taxon>Ixodidae</taxon>
        <taxon>Ixodinae</taxon>
        <taxon>Ixodes</taxon>
    </lineage>
</organism>
<dbReference type="GO" id="GO:0030682">
    <property type="term" value="P:symbiont-mediated perturbation of host defenses"/>
    <property type="evidence" value="ECO:0007669"/>
    <property type="project" value="InterPro"/>
</dbReference>
<evidence type="ECO:0000313" key="2">
    <source>
        <dbReference type="EMBL" id="JAA72351.1"/>
    </source>
</evidence>
<dbReference type="AlphaFoldDB" id="A0A0K8RML6"/>
<reference evidence="2" key="1">
    <citation type="submission" date="2012-12" db="EMBL/GenBank/DDBJ databases">
        <title>Identification and characterization of a phenylalanine ammonia-lyase gene family in Isatis indigotica Fort.</title>
        <authorList>
            <person name="Liu Q."/>
            <person name="Chen J."/>
            <person name="Zhou X."/>
            <person name="Di P."/>
            <person name="Xiao Y."/>
            <person name="Xuan H."/>
            <person name="Zhang L."/>
            <person name="Chen W."/>
        </authorList>
    </citation>
    <scope>NUCLEOTIDE SEQUENCE</scope>
    <source>
        <tissue evidence="2">Salivary gland</tissue>
    </source>
</reference>